<dbReference type="OrthoDB" id="6079986at2"/>
<evidence type="ECO:0000256" key="5">
    <source>
        <dbReference type="ARBA" id="ARBA00023136"/>
    </source>
</evidence>
<dbReference type="PATRIC" id="fig|1335048.3.peg.3644"/>
<dbReference type="AlphaFoldDB" id="A0A165SSZ4"/>
<comment type="caution">
    <text evidence="6">Lacks conserved residue(s) required for the propagation of feature annotation.</text>
</comment>
<dbReference type="Proteomes" id="UP000076128">
    <property type="component" value="Chromosome"/>
</dbReference>
<dbReference type="CDD" id="cd06662">
    <property type="entry name" value="SURF1"/>
    <property type="match status" value="1"/>
</dbReference>
<dbReference type="EMBL" id="CP012661">
    <property type="protein sequence ID" value="AMY70739.1"/>
    <property type="molecule type" value="Genomic_DNA"/>
</dbReference>
<accession>A0A165SSZ4</accession>
<dbReference type="STRING" id="1335048.AKL17_3515"/>
<reference evidence="7 8" key="1">
    <citation type="submission" date="2015-09" db="EMBL/GenBank/DDBJ databases">
        <title>Complete genome sequence of Defluviimonas alba cai42t isolated from an oilfield in Xinjiang.</title>
        <authorList>
            <person name="Geng S."/>
            <person name="Pan X."/>
            <person name="Wu X."/>
        </authorList>
    </citation>
    <scope>NUCLEOTIDE SEQUENCE [LARGE SCALE GENOMIC DNA]</scope>
    <source>
        <strain evidence="8">cai42</strain>
    </source>
</reference>
<dbReference type="PROSITE" id="PS50895">
    <property type="entry name" value="SURF1"/>
    <property type="match status" value="1"/>
</dbReference>
<proteinExistence type="inferred from homology"/>
<keyword evidence="3 6" id="KW-0812">Transmembrane</keyword>
<name>A0A165SSZ4_9RHOB</name>
<sequence length="225" mass="24091">MRRILFPLILGLGGAAILVSLGLWQLQRLDWKQGVLARIEAQMAAAPGPLPAPGETSEAGKYQPVAVEGRTVGPELHMLTGMSGVGPGYEVITGFETEDGRRILLDRGFLPEVGKDLPRAAVALRVTGNLHWPAEAGSNTPQPDLGRNIWFARDVPAMAAHLGAEPVLVVARGVEGDAQGIIPVPVTTAGIPNDHLGYALTWFSLAGVWLGMTAYLLWRIRQRTI</sequence>
<comment type="similarity">
    <text evidence="2 6">Belongs to the SURF1 family.</text>
</comment>
<evidence type="ECO:0000313" key="8">
    <source>
        <dbReference type="Proteomes" id="UP000076128"/>
    </source>
</evidence>
<evidence type="ECO:0000256" key="2">
    <source>
        <dbReference type="ARBA" id="ARBA00007165"/>
    </source>
</evidence>
<comment type="subcellular location">
    <subcellularLocation>
        <location evidence="6">Cell membrane</location>
        <topology evidence="6">Multi-pass membrane protein</topology>
    </subcellularLocation>
    <subcellularLocation>
        <location evidence="1">Membrane</location>
    </subcellularLocation>
</comment>
<keyword evidence="5 6" id="KW-0472">Membrane</keyword>
<evidence type="ECO:0000313" key="7">
    <source>
        <dbReference type="EMBL" id="AMY70739.1"/>
    </source>
</evidence>
<dbReference type="InterPro" id="IPR045214">
    <property type="entry name" value="Surf1/Surf4"/>
</dbReference>
<evidence type="ECO:0000256" key="1">
    <source>
        <dbReference type="ARBA" id="ARBA00004370"/>
    </source>
</evidence>
<keyword evidence="4 6" id="KW-1133">Transmembrane helix</keyword>
<dbReference type="PANTHER" id="PTHR23427">
    <property type="entry name" value="SURFEIT LOCUS PROTEIN"/>
    <property type="match status" value="1"/>
</dbReference>
<protein>
    <recommendedName>
        <fullName evidence="6">SURF1-like protein</fullName>
    </recommendedName>
</protein>
<evidence type="ECO:0000256" key="4">
    <source>
        <dbReference type="ARBA" id="ARBA00022989"/>
    </source>
</evidence>
<dbReference type="GO" id="GO:0005886">
    <property type="term" value="C:plasma membrane"/>
    <property type="evidence" value="ECO:0007669"/>
    <property type="project" value="UniProtKB-SubCell"/>
</dbReference>
<dbReference type="KEGG" id="daa:AKL17_3515"/>
<organism evidence="7 8">
    <name type="scientific">Frigidibacter mobilis</name>
    <dbReference type="NCBI Taxonomy" id="1335048"/>
    <lineage>
        <taxon>Bacteria</taxon>
        <taxon>Pseudomonadati</taxon>
        <taxon>Pseudomonadota</taxon>
        <taxon>Alphaproteobacteria</taxon>
        <taxon>Rhodobacterales</taxon>
        <taxon>Paracoccaceae</taxon>
        <taxon>Frigidibacter</taxon>
    </lineage>
</organism>
<dbReference type="InterPro" id="IPR002994">
    <property type="entry name" value="Surf1/Shy1"/>
</dbReference>
<feature type="transmembrane region" description="Helical" evidence="6">
    <location>
        <begin position="196"/>
        <end position="218"/>
    </location>
</feature>
<gene>
    <name evidence="7" type="ORF">AKL17_3515</name>
</gene>
<keyword evidence="8" id="KW-1185">Reference proteome</keyword>
<dbReference type="Pfam" id="PF02104">
    <property type="entry name" value="SURF1"/>
    <property type="match status" value="1"/>
</dbReference>
<evidence type="ECO:0000256" key="6">
    <source>
        <dbReference type="RuleBase" id="RU363076"/>
    </source>
</evidence>
<keyword evidence="6" id="KW-1003">Cell membrane</keyword>
<dbReference type="RefSeq" id="WP_066815338.1">
    <property type="nucleotide sequence ID" value="NZ_CP012661.1"/>
</dbReference>
<dbReference type="PANTHER" id="PTHR23427:SF2">
    <property type="entry name" value="SURFEIT LOCUS PROTEIN 1"/>
    <property type="match status" value="1"/>
</dbReference>
<evidence type="ECO:0000256" key="3">
    <source>
        <dbReference type="ARBA" id="ARBA00022692"/>
    </source>
</evidence>